<feature type="transmembrane region" description="Helical" evidence="6">
    <location>
        <begin position="81"/>
        <end position="106"/>
    </location>
</feature>
<evidence type="ECO:0000256" key="5">
    <source>
        <dbReference type="SAM" id="MobiDB-lite"/>
    </source>
</evidence>
<evidence type="ECO:0000256" key="3">
    <source>
        <dbReference type="ARBA" id="ARBA00022989"/>
    </source>
</evidence>
<name>A0AA38XA26_9EURO</name>
<sequence>MPKYVRREPLADRLKAFLNPYDFLLWLSEELEANGWDQLEKGWATPIGLTLNVIFIIARANSQKKSTGYDDVFGEIPGIAWTTWLAAFIVHFLTLVCLVNAAYTFWRKKHYRLFENSVDVVPSTPSAKRVRVDSSPVSSSPLQFLSNLIGTESAQSRAHPDPTRDVWEVAVWDPLPVALRLFCYFSPGHILVYWLFLPTLPSDPRPSITIATAMFVAFLLSVQLTFLQTSYSTQVKDSAFISKEVLHEYDTKYVRPRTQPLYRDVGTQFSEQASHSAAREERYNKVETYTPMVVINRGFNPKPNPNYSQYTDPNGAAAGSNLRQRTTTPDFRSPTHTAQPNSVIRPLPAIRQPNFRPSTAGGEGGSLGVFSHAASPLRKSASANFRENKQLSPEKRASSPDKRMSVPSAAAAQRWSHLQTDRHRRESGRF</sequence>
<dbReference type="EMBL" id="JAPDRK010000008">
    <property type="protein sequence ID" value="KAJ9609560.1"/>
    <property type="molecule type" value="Genomic_DNA"/>
</dbReference>
<keyword evidence="4 6" id="KW-0472">Membrane</keyword>
<feature type="transmembrane region" description="Helical" evidence="6">
    <location>
        <begin position="177"/>
        <end position="196"/>
    </location>
</feature>
<keyword evidence="8" id="KW-1185">Reference proteome</keyword>
<keyword evidence="3 6" id="KW-1133">Transmembrane helix</keyword>
<feature type="compositionally biased region" description="Basic and acidic residues" evidence="5">
    <location>
        <begin position="386"/>
        <end position="404"/>
    </location>
</feature>
<proteinExistence type="predicted"/>
<organism evidence="7 8">
    <name type="scientific">Cladophialophora chaetospira</name>
    <dbReference type="NCBI Taxonomy" id="386627"/>
    <lineage>
        <taxon>Eukaryota</taxon>
        <taxon>Fungi</taxon>
        <taxon>Dikarya</taxon>
        <taxon>Ascomycota</taxon>
        <taxon>Pezizomycotina</taxon>
        <taxon>Eurotiomycetes</taxon>
        <taxon>Chaetothyriomycetidae</taxon>
        <taxon>Chaetothyriales</taxon>
        <taxon>Herpotrichiellaceae</taxon>
        <taxon>Cladophialophora</taxon>
    </lineage>
</organism>
<evidence type="ECO:0000256" key="2">
    <source>
        <dbReference type="ARBA" id="ARBA00022692"/>
    </source>
</evidence>
<feature type="compositionally biased region" description="Polar residues" evidence="5">
    <location>
        <begin position="321"/>
        <end position="342"/>
    </location>
</feature>
<dbReference type="AlphaFoldDB" id="A0AA38XA26"/>
<gene>
    <name evidence="7" type="ORF">H2200_005887</name>
</gene>
<dbReference type="PANTHER" id="PTHR28293">
    <property type="entry name" value="NUCLEAR RIM PROTEIN 1"/>
    <property type="match status" value="1"/>
</dbReference>
<dbReference type="Pfam" id="PF10332">
    <property type="entry name" value="DUF2418"/>
    <property type="match status" value="1"/>
</dbReference>
<dbReference type="InterPro" id="IPR018819">
    <property type="entry name" value="Nur1/Mug154"/>
</dbReference>
<feature type="transmembrane region" description="Helical" evidence="6">
    <location>
        <begin position="43"/>
        <end position="61"/>
    </location>
</feature>
<dbReference type="Proteomes" id="UP001172673">
    <property type="component" value="Unassembled WGS sequence"/>
</dbReference>
<feature type="region of interest" description="Disordered" evidence="5">
    <location>
        <begin position="300"/>
        <end position="430"/>
    </location>
</feature>
<evidence type="ECO:0000313" key="8">
    <source>
        <dbReference type="Proteomes" id="UP001172673"/>
    </source>
</evidence>
<feature type="transmembrane region" description="Helical" evidence="6">
    <location>
        <begin position="208"/>
        <end position="227"/>
    </location>
</feature>
<protein>
    <recommendedName>
        <fullName evidence="9">Meiotically up-regulated gene 154 protein</fullName>
    </recommendedName>
</protein>
<comment type="caution">
    <text evidence="7">The sequence shown here is derived from an EMBL/GenBank/DDBJ whole genome shotgun (WGS) entry which is preliminary data.</text>
</comment>
<dbReference type="GO" id="GO:0007096">
    <property type="term" value="P:regulation of exit from mitosis"/>
    <property type="evidence" value="ECO:0007669"/>
    <property type="project" value="TreeGrafter"/>
</dbReference>
<dbReference type="GO" id="GO:0012505">
    <property type="term" value="C:endomembrane system"/>
    <property type="evidence" value="ECO:0007669"/>
    <property type="project" value="UniProtKB-SubCell"/>
</dbReference>
<evidence type="ECO:0008006" key="9">
    <source>
        <dbReference type="Google" id="ProtNLM"/>
    </source>
</evidence>
<dbReference type="PANTHER" id="PTHR28293:SF1">
    <property type="entry name" value="NUCLEAR RIM PROTEIN 1"/>
    <property type="match status" value="1"/>
</dbReference>
<accession>A0AA38XA26</accession>
<reference evidence="7" key="1">
    <citation type="submission" date="2022-10" db="EMBL/GenBank/DDBJ databases">
        <title>Culturing micro-colonial fungi from biological soil crusts in the Mojave desert and describing Neophaeococcomyces mojavensis, and introducing the new genera and species Taxawa tesnikishii.</title>
        <authorList>
            <person name="Kurbessoian T."/>
            <person name="Stajich J.E."/>
        </authorList>
    </citation>
    <scope>NUCLEOTIDE SEQUENCE</scope>
    <source>
        <strain evidence="7">TK_41</strain>
    </source>
</reference>
<evidence type="ECO:0000256" key="4">
    <source>
        <dbReference type="ARBA" id="ARBA00023136"/>
    </source>
</evidence>
<evidence type="ECO:0000256" key="6">
    <source>
        <dbReference type="SAM" id="Phobius"/>
    </source>
</evidence>
<feature type="compositionally biased region" description="Basic and acidic residues" evidence="5">
    <location>
        <begin position="419"/>
        <end position="430"/>
    </location>
</feature>
<evidence type="ECO:0000313" key="7">
    <source>
        <dbReference type="EMBL" id="KAJ9609560.1"/>
    </source>
</evidence>
<comment type="subcellular location">
    <subcellularLocation>
        <location evidence="1">Endomembrane system</location>
        <topology evidence="1">Multi-pass membrane protein</topology>
    </subcellularLocation>
</comment>
<evidence type="ECO:0000256" key="1">
    <source>
        <dbReference type="ARBA" id="ARBA00004127"/>
    </source>
</evidence>
<keyword evidence="2 6" id="KW-0812">Transmembrane</keyword>
<dbReference type="GO" id="GO:0043007">
    <property type="term" value="P:maintenance of rDNA"/>
    <property type="evidence" value="ECO:0007669"/>
    <property type="project" value="TreeGrafter"/>
</dbReference>